<reference evidence="1" key="1">
    <citation type="journal article" date="2014" name="Front. Microbiol.">
        <title>High frequency of phylogenetically diverse reductive dehalogenase-homologous genes in deep subseafloor sedimentary metagenomes.</title>
        <authorList>
            <person name="Kawai M."/>
            <person name="Futagami T."/>
            <person name="Toyoda A."/>
            <person name="Takaki Y."/>
            <person name="Nishi S."/>
            <person name="Hori S."/>
            <person name="Arai W."/>
            <person name="Tsubouchi T."/>
            <person name="Morono Y."/>
            <person name="Uchiyama I."/>
            <person name="Ito T."/>
            <person name="Fujiyama A."/>
            <person name="Inagaki F."/>
            <person name="Takami H."/>
        </authorList>
    </citation>
    <scope>NUCLEOTIDE SEQUENCE</scope>
    <source>
        <strain evidence="1">Expedition CK06-06</strain>
    </source>
</reference>
<gene>
    <name evidence="1" type="ORF">S03H2_12627</name>
</gene>
<sequence>MGAFQWLMKKITKVFGHSTNALFYTLLYREILKEINDITKTEEDSITILKEIGKRAAYESCERHSSIFKFMPGSPKKILEYFEILWVVV</sequence>
<feature type="non-terminal residue" evidence="1">
    <location>
        <position position="89"/>
    </location>
</feature>
<evidence type="ECO:0000313" key="1">
    <source>
        <dbReference type="EMBL" id="GAH47168.1"/>
    </source>
</evidence>
<organism evidence="1">
    <name type="scientific">marine sediment metagenome</name>
    <dbReference type="NCBI Taxonomy" id="412755"/>
    <lineage>
        <taxon>unclassified sequences</taxon>
        <taxon>metagenomes</taxon>
        <taxon>ecological metagenomes</taxon>
    </lineage>
</organism>
<dbReference type="EMBL" id="BARU01006417">
    <property type="protein sequence ID" value="GAH47168.1"/>
    <property type="molecule type" value="Genomic_DNA"/>
</dbReference>
<dbReference type="AlphaFoldDB" id="X1HPE9"/>
<protein>
    <submittedName>
        <fullName evidence="1">Uncharacterized protein</fullName>
    </submittedName>
</protein>
<name>X1HPE9_9ZZZZ</name>
<proteinExistence type="predicted"/>
<accession>X1HPE9</accession>
<comment type="caution">
    <text evidence="1">The sequence shown here is derived from an EMBL/GenBank/DDBJ whole genome shotgun (WGS) entry which is preliminary data.</text>
</comment>